<protein>
    <submittedName>
        <fullName evidence="2">Uncharacterized protein</fullName>
    </submittedName>
</protein>
<dbReference type="EMBL" id="ASHR01000032">
    <property type="protein sequence ID" value="ERG63421.1"/>
    <property type="molecule type" value="Genomic_DNA"/>
</dbReference>
<feature type="transmembrane region" description="Helical" evidence="1">
    <location>
        <begin position="57"/>
        <end position="78"/>
    </location>
</feature>
<keyword evidence="1" id="KW-0472">Membrane</keyword>
<feature type="transmembrane region" description="Helical" evidence="1">
    <location>
        <begin position="84"/>
        <end position="105"/>
    </location>
</feature>
<dbReference type="Proteomes" id="UP000016462">
    <property type="component" value="Unassembled WGS sequence"/>
</dbReference>
<evidence type="ECO:0000313" key="2">
    <source>
        <dbReference type="EMBL" id="ERG63421.1"/>
    </source>
</evidence>
<evidence type="ECO:0000313" key="3">
    <source>
        <dbReference type="Proteomes" id="UP000016462"/>
    </source>
</evidence>
<feature type="transmembrane region" description="Helical" evidence="1">
    <location>
        <begin position="32"/>
        <end position="50"/>
    </location>
</feature>
<dbReference type="RefSeq" id="WP_021011398.1">
    <property type="nucleotide sequence ID" value="NZ_ASHR01000032.1"/>
</dbReference>
<keyword evidence="3" id="KW-1185">Reference proteome</keyword>
<accession>U1MNE8</accession>
<reference evidence="2 3" key="1">
    <citation type="journal article" date="2013" name="Genome Announc.">
        <title>First draft genome sequence from a member of the genus agrococcus, isolated from modern microbialites.</title>
        <authorList>
            <person name="White R.A.III."/>
            <person name="Grassa C.J."/>
            <person name="Suttle C.A."/>
        </authorList>
    </citation>
    <scope>NUCLEOTIDE SEQUENCE [LARGE SCALE GENOMIC DNA]</scope>
    <source>
        <strain evidence="2 3">RW1</strain>
    </source>
</reference>
<comment type="caution">
    <text evidence="2">The sequence shown here is derived from an EMBL/GenBank/DDBJ whole genome shotgun (WGS) entry which is preliminary data.</text>
</comment>
<dbReference type="AlphaFoldDB" id="U1MNE8"/>
<sequence length="165" mass="16051">MASLTQLCGAIAALGAALIALAVGAAAPLWLAVPLLAAGAGQAVVSVLALRGARLPLAAVAAPLLLPTLAWLATLLVVRDAAATLPLGPMLAESALALTAAGLLARRPRTDDAPGPIAALLVLVGAAVVVAPVATIALTGTHAGAFAQPHGEHGAVLEVEEHVGH</sequence>
<proteinExistence type="predicted"/>
<feature type="transmembrane region" description="Helical" evidence="1">
    <location>
        <begin position="117"/>
        <end position="138"/>
    </location>
</feature>
<keyword evidence="1" id="KW-1133">Transmembrane helix</keyword>
<organism evidence="2 3">
    <name type="scientific">Agrococcus pavilionensis RW1</name>
    <dbReference type="NCBI Taxonomy" id="1330458"/>
    <lineage>
        <taxon>Bacteria</taxon>
        <taxon>Bacillati</taxon>
        <taxon>Actinomycetota</taxon>
        <taxon>Actinomycetes</taxon>
        <taxon>Micrococcales</taxon>
        <taxon>Microbacteriaceae</taxon>
        <taxon>Agrococcus</taxon>
    </lineage>
</organism>
<name>U1MNE8_9MICO</name>
<gene>
    <name evidence="2" type="ORF">L332_03015</name>
</gene>
<keyword evidence="1" id="KW-0812">Transmembrane</keyword>
<evidence type="ECO:0000256" key="1">
    <source>
        <dbReference type="SAM" id="Phobius"/>
    </source>
</evidence>